<dbReference type="AlphaFoldDB" id="A0A3M2KKA6"/>
<comment type="caution">
    <text evidence="2">The sequence shown here is derived from an EMBL/GenBank/DDBJ whole genome shotgun (WGS) entry which is preliminary data.</text>
</comment>
<accession>A0A3M2KKA6</accession>
<organism evidence="2 3">
    <name type="scientific">Streptomyces triticirhizae</name>
    <dbReference type="NCBI Taxonomy" id="2483353"/>
    <lineage>
        <taxon>Bacteria</taxon>
        <taxon>Bacillati</taxon>
        <taxon>Actinomycetota</taxon>
        <taxon>Actinomycetes</taxon>
        <taxon>Kitasatosporales</taxon>
        <taxon>Streptomycetaceae</taxon>
        <taxon>Streptomyces</taxon>
    </lineage>
</organism>
<evidence type="ECO:0000256" key="1">
    <source>
        <dbReference type="SAM" id="MobiDB-lite"/>
    </source>
</evidence>
<proteinExistence type="predicted"/>
<gene>
    <name evidence="2" type="ORF">EBN88_29955</name>
</gene>
<name>A0A3M2KKA6_9ACTN</name>
<sequence>MEVHGTGARGARVRRAGATRGVGALTALAALGALAGGGCTLSERAGPGGELLAALGEVRYESPPPTGLTFVDAARANELRAEDPERFAFVEALGTPLLNLRDLPAERYGLDPDRAETTVTVDFAAPFGQWDGDFDAAEIREALAADGFTERETDAGPVWVNHDRGLGLMVEDDRIRWGDEQLDPSRTEAVGEPLAEQEVYRDLASCLGTVYRADFVQAAEGAEVPVYAVGHRAEAADDTSTVLCAVTEDEATAEAALERLREEIEEGQTRYAGAEAAPLEAEGGSPGVRVTVPDRPEQRPGRLLARDTDLTDALRAL</sequence>
<reference evidence="2 3" key="1">
    <citation type="submission" date="2018-10" db="EMBL/GenBank/DDBJ databases">
        <title>Isolation, diversity and antifungal activity of actinobacteria from wheat.</title>
        <authorList>
            <person name="Han C."/>
        </authorList>
    </citation>
    <scope>NUCLEOTIDE SEQUENCE [LARGE SCALE GENOMIC DNA]</scope>
    <source>
        <strain evidence="2 3">NEAU-YY642</strain>
    </source>
</reference>
<dbReference type="EMBL" id="RFFJ01000400">
    <property type="protein sequence ID" value="RMI25839.1"/>
    <property type="molecule type" value="Genomic_DNA"/>
</dbReference>
<feature type="compositionally biased region" description="Basic and acidic residues" evidence="1">
    <location>
        <begin position="292"/>
        <end position="304"/>
    </location>
</feature>
<dbReference type="Proteomes" id="UP000278673">
    <property type="component" value="Unassembled WGS sequence"/>
</dbReference>
<feature type="region of interest" description="Disordered" evidence="1">
    <location>
        <begin position="266"/>
        <end position="304"/>
    </location>
</feature>
<protein>
    <submittedName>
        <fullName evidence="2">Uncharacterized protein</fullName>
    </submittedName>
</protein>
<evidence type="ECO:0000313" key="2">
    <source>
        <dbReference type="EMBL" id="RMI25839.1"/>
    </source>
</evidence>
<feature type="compositionally biased region" description="Low complexity" evidence="1">
    <location>
        <begin position="272"/>
        <end position="283"/>
    </location>
</feature>
<evidence type="ECO:0000313" key="3">
    <source>
        <dbReference type="Proteomes" id="UP000278673"/>
    </source>
</evidence>
<keyword evidence="3" id="KW-1185">Reference proteome</keyword>